<evidence type="ECO:0000313" key="2">
    <source>
        <dbReference type="EMBL" id="MCZ0963616.1"/>
    </source>
</evidence>
<name>A0ABT4J958_9RHOB</name>
<reference evidence="2" key="1">
    <citation type="submission" date="2022-12" db="EMBL/GenBank/DDBJ databases">
        <title>Paracoccus sp. EF6 isolated from a lake water.</title>
        <authorList>
            <person name="Liu H."/>
        </authorList>
    </citation>
    <scope>NUCLEOTIDE SEQUENCE</scope>
    <source>
        <strain evidence="2">EF6</strain>
    </source>
</reference>
<comment type="caution">
    <text evidence="2">The sequence shown here is derived from an EMBL/GenBank/DDBJ whole genome shotgun (WGS) entry which is preliminary data.</text>
</comment>
<protein>
    <submittedName>
        <fullName evidence="2">Helix-turn-helix domain-containing protein</fullName>
    </submittedName>
</protein>
<dbReference type="Proteomes" id="UP001149822">
    <property type="component" value="Unassembled WGS sequence"/>
</dbReference>
<dbReference type="EMBL" id="JAPTYD010000044">
    <property type="protein sequence ID" value="MCZ0963616.1"/>
    <property type="molecule type" value="Genomic_DNA"/>
</dbReference>
<keyword evidence="3" id="KW-1185">Reference proteome</keyword>
<gene>
    <name evidence="2" type="ORF">OU682_18595</name>
</gene>
<sequence>MESGIRDAVWELGVSRTTVWRWIRRLAEEGGRTSALVPRKRGRPTGSVMVPGDVEGIIEDHLTRYYLQRERPSQPGASCDRNPQCLPSAGASAPDAPYRSATA</sequence>
<accession>A0ABT4J958</accession>
<organism evidence="2 3">
    <name type="scientific">Paracoccus benzoatiresistens</name>
    <dbReference type="NCBI Taxonomy" id="2997341"/>
    <lineage>
        <taxon>Bacteria</taxon>
        <taxon>Pseudomonadati</taxon>
        <taxon>Pseudomonadota</taxon>
        <taxon>Alphaproteobacteria</taxon>
        <taxon>Rhodobacterales</taxon>
        <taxon>Paracoccaceae</taxon>
        <taxon>Paracoccus</taxon>
    </lineage>
</organism>
<feature type="region of interest" description="Disordered" evidence="1">
    <location>
        <begin position="69"/>
        <end position="103"/>
    </location>
</feature>
<evidence type="ECO:0000256" key="1">
    <source>
        <dbReference type="SAM" id="MobiDB-lite"/>
    </source>
</evidence>
<evidence type="ECO:0000313" key="3">
    <source>
        <dbReference type="Proteomes" id="UP001149822"/>
    </source>
</evidence>
<dbReference type="SUPFAM" id="SSF46689">
    <property type="entry name" value="Homeodomain-like"/>
    <property type="match status" value="1"/>
</dbReference>
<proteinExistence type="predicted"/>
<dbReference type="InterPro" id="IPR009057">
    <property type="entry name" value="Homeodomain-like_sf"/>
</dbReference>